<dbReference type="Pfam" id="PF04452">
    <property type="entry name" value="Methyltrans_RNA"/>
    <property type="match status" value="1"/>
</dbReference>
<comment type="subcellular location">
    <subcellularLocation>
        <location evidence="1">Cytoplasm</location>
    </subcellularLocation>
</comment>
<dbReference type="SUPFAM" id="SSF75217">
    <property type="entry name" value="alpha/beta knot"/>
    <property type="match status" value="1"/>
</dbReference>
<comment type="caution">
    <text evidence="13">The sequence shown here is derived from an EMBL/GenBank/DDBJ whole genome shotgun (WGS) entry which is preliminary data.</text>
</comment>
<comment type="similarity">
    <text evidence="2">Belongs to the RNA methyltransferase RsmE family.</text>
</comment>
<reference evidence="13" key="1">
    <citation type="submission" date="2019-08" db="EMBL/GenBank/DDBJ databases">
        <authorList>
            <person name="Kucharzyk K."/>
            <person name="Murdoch R.W."/>
            <person name="Higgins S."/>
            <person name="Loffler F."/>
        </authorList>
    </citation>
    <scope>NUCLEOTIDE SEQUENCE</scope>
</reference>
<evidence type="ECO:0000256" key="4">
    <source>
        <dbReference type="ARBA" id="ARBA00022490"/>
    </source>
</evidence>
<evidence type="ECO:0000313" key="13">
    <source>
        <dbReference type="EMBL" id="MPM00661.1"/>
    </source>
</evidence>
<organism evidence="13">
    <name type="scientific">bioreactor metagenome</name>
    <dbReference type="NCBI Taxonomy" id="1076179"/>
    <lineage>
        <taxon>unclassified sequences</taxon>
        <taxon>metagenomes</taxon>
        <taxon>ecological metagenomes</taxon>
    </lineage>
</organism>
<feature type="domain" description="Ribosomal RNA small subunit methyltransferase E methyltransferase" evidence="11">
    <location>
        <begin position="73"/>
        <end position="238"/>
    </location>
</feature>
<dbReference type="GO" id="GO:0070475">
    <property type="term" value="P:rRNA base methylation"/>
    <property type="evidence" value="ECO:0007669"/>
    <property type="project" value="TreeGrafter"/>
</dbReference>
<dbReference type="PANTHER" id="PTHR30027:SF3">
    <property type="entry name" value="16S RRNA (URACIL(1498)-N(3))-METHYLTRANSFERASE"/>
    <property type="match status" value="1"/>
</dbReference>
<dbReference type="GO" id="GO:0005737">
    <property type="term" value="C:cytoplasm"/>
    <property type="evidence" value="ECO:0007669"/>
    <property type="project" value="UniProtKB-SubCell"/>
</dbReference>
<dbReference type="EMBL" id="VSSQ01000743">
    <property type="protein sequence ID" value="MPM00661.1"/>
    <property type="molecule type" value="Genomic_DNA"/>
</dbReference>
<dbReference type="CDD" id="cd18084">
    <property type="entry name" value="RsmE-like"/>
    <property type="match status" value="1"/>
</dbReference>
<dbReference type="InterPro" id="IPR006700">
    <property type="entry name" value="RsmE"/>
</dbReference>
<evidence type="ECO:0000259" key="12">
    <source>
        <dbReference type="Pfam" id="PF20260"/>
    </source>
</evidence>
<evidence type="ECO:0000256" key="1">
    <source>
        <dbReference type="ARBA" id="ARBA00004496"/>
    </source>
</evidence>
<comment type="function">
    <text evidence="9">Specifically methylates the N3 position of the uracil ring of uridine 1498 (m3U1498) in 16S rRNA. Acts on the fully assembled 30S ribosomal subunit.</text>
</comment>
<dbReference type="InterPro" id="IPR046887">
    <property type="entry name" value="RsmE_PUA-like"/>
</dbReference>
<evidence type="ECO:0000256" key="3">
    <source>
        <dbReference type="ARBA" id="ARBA00012328"/>
    </source>
</evidence>
<dbReference type="PANTHER" id="PTHR30027">
    <property type="entry name" value="RIBOSOMAL RNA SMALL SUBUNIT METHYLTRANSFERASE E"/>
    <property type="match status" value="1"/>
</dbReference>
<keyword evidence="4" id="KW-0963">Cytoplasm</keyword>
<dbReference type="InterPro" id="IPR015947">
    <property type="entry name" value="PUA-like_sf"/>
</dbReference>
<evidence type="ECO:0000256" key="9">
    <source>
        <dbReference type="ARBA" id="ARBA00025699"/>
    </source>
</evidence>
<name>A0A644WB09_9ZZZZ</name>
<evidence type="ECO:0000256" key="6">
    <source>
        <dbReference type="ARBA" id="ARBA00022603"/>
    </source>
</evidence>
<keyword evidence="5" id="KW-0698">rRNA processing</keyword>
<dbReference type="EC" id="2.1.1.193" evidence="3"/>
<dbReference type="NCBIfam" id="TIGR00046">
    <property type="entry name" value="RsmE family RNA methyltransferase"/>
    <property type="match status" value="1"/>
</dbReference>
<evidence type="ECO:0000256" key="8">
    <source>
        <dbReference type="ARBA" id="ARBA00022691"/>
    </source>
</evidence>
<evidence type="ECO:0000256" key="5">
    <source>
        <dbReference type="ARBA" id="ARBA00022552"/>
    </source>
</evidence>
<gene>
    <name evidence="13" type="primary">rsmE_13</name>
    <name evidence="13" type="ORF">SDC9_46890</name>
</gene>
<dbReference type="InterPro" id="IPR029026">
    <property type="entry name" value="tRNA_m1G_MTases_N"/>
</dbReference>
<dbReference type="AlphaFoldDB" id="A0A644WB09"/>
<evidence type="ECO:0000256" key="2">
    <source>
        <dbReference type="ARBA" id="ARBA00005528"/>
    </source>
</evidence>
<protein>
    <recommendedName>
        <fullName evidence="3">16S rRNA (uracil(1498)-N(3))-methyltransferase</fullName>
        <ecNumber evidence="3">2.1.1.193</ecNumber>
    </recommendedName>
</protein>
<dbReference type="Gene3D" id="2.40.240.20">
    <property type="entry name" value="Hypothetical PUA domain-like, domain 1"/>
    <property type="match status" value="1"/>
</dbReference>
<accession>A0A644WB09</accession>
<feature type="domain" description="Ribosomal RNA small subunit methyltransferase E PUA-like" evidence="12">
    <location>
        <begin position="16"/>
        <end position="62"/>
    </location>
</feature>
<keyword evidence="8" id="KW-0949">S-adenosyl-L-methionine</keyword>
<dbReference type="Gene3D" id="3.40.1280.10">
    <property type="match status" value="1"/>
</dbReference>
<evidence type="ECO:0000259" key="11">
    <source>
        <dbReference type="Pfam" id="PF04452"/>
    </source>
</evidence>
<dbReference type="PIRSF" id="PIRSF015601">
    <property type="entry name" value="MTase_slr0722"/>
    <property type="match status" value="1"/>
</dbReference>
<dbReference type="Pfam" id="PF20260">
    <property type="entry name" value="PUA_4"/>
    <property type="match status" value="1"/>
</dbReference>
<dbReference type="InterPro" id="IPR046886">
    <property type="entry name" value="RsmE_MTase_dom"/>
</dbReference>
<dbReference type="SUPFAM" id="SSF88697">
    <property type="entry name" value="PUA domain-like"/>
    <property type="match status" value="1"/>
</dbReference>
<keyword evidence="6 13" id="KW-0489">Methyltransferase</keyword>
<sequence length="245" mass="27354">MELFFTNTITGSTAMLDEQESTHCLKVLRHKRGDKITFTDGAGKLYTAEISNVQGKICHLNILSSLDSGEVRPYYLHIAVAPTKSLDRYEWFLEKAVEFGVDRITPVVGDHSERRIFKKERGERVILSALKQSLKTTLPMLDETIDLSDFIKSEAVERFAGAKLIGHCNTGERTELTTIIDSLTPTDGKRRALILIGPEGDFSLSEVNLAISKGFRDFTMGESRFRVETAAVAAISAMYFLSRRG</sequence>
<evidence type="ECO:0000256" key="7">
    <source>
        <dbReference type="ARBA" id="ARBA00022679"/>
    </source>
</evidence>
<dbReference type="GO" id="GO:0070042">
    <property type="term" value="F:rRNA (uridine-N3-)-methyltransferase activity"/>
    <property type="evidence" value="ECO:0007669"/>
    <property type="project" value="TreeGrafter"/>
</dbReference>
<evidence type="ECO:0000256" key="10">
    <source>
        <dbReference type="ARBA" id="ARBA00047944"/>
    </source>
</evidence>
<proteinExistence type="inferred from homology"/>
<dbReference type="InterPro" id="IPR029028">
    <property type="entry name" value="Alpha/beta_knot_MTases"/>
</dbReference>
<keyword evidence="7 13" id="KW-0808">Transferase</keyword>
<comment type="catalytic activity">
    <reaction evidence="10">
        <text>uridine(1498) in 16S rRNA + S-adenosyl-L-methionine = N(3)-methyluridine(1498) in 16S rRNA + S-adenosyl-L-homocysteine + H(+)</text>
        <dbReference type="Rhea" id="RHEA:42920"/>
        <dbReference type="Rhea" id="RHEA-COMP:10283"/>
        <dbReference type="Rhea" id="RHEA-COMP:10284"/>
        <dbReference type="ChEBI" id="CHEBI:15378"/>
        <dbReference type="ChEBI" id="CHEBI:57856"/>
        <dbReference type="ChEBI" id="CHEBI:59789"/>
        <dbReference type="ChEBI" id="CHEBI:65315"/>
        <dbReference type="ChEBI" id="CHEBI:74502"/>
        <dbReference type="EC" id="2.1.1.193"/>
    </reaction>
</comment>